<gene>
    <name evidence="8" type="ORF">EPI10_021108</name>
</gene>
<dbReference type="InterPro" id="IPR043502">
    <property type="entry name" value="DNA/RNA_pol_sf"/>
</dbReference>
<keyword evidence="1" id="KW-0808">Transferase</keyword>
<keyword evidence="3" id="KW-0540">Nuclease</keyword>
<dbReference type="Gene3D" id="3.10.10.10">
    <property type="entry name" value="HIV Type 1 Reverse Transcriptase, subunit A, domain 1"/>
    <property type="match status" value="1"/>
</dbReference>
<dbReference type="InterPro" id="IPR041373">
    <property type="entry name" value="RT_RNaseH"/>
</dbReference>
<dbReference type="CDD" id="cd00303">
    <property type="entry name" value="retropepsin_like"/>
    <property type="match status" value="1"/>
</dbReference>
<keyword evidence="2" id="KW-0548">Nucleotidyltransferase</keyword>
<dbReference type="Proteomes" id="UP000325315">
    <property type="component" value="Unassembled WGS sequence"/>
</dbReference>
<dbReference type="Gene3D" id="2.40.70.10">
    <property type="entry name" value="Acid Proteases"/>
    <property type="match status" value="1"/>
</dbReference>
<evidence type="ECO:0000256" key="1">
    <source>
        <dbReference type="ARBA" id="ARBA00022679"/>
    </source>
</evidence>
<reference evidence="9" key="1">
    <citation type="journal article" date="2019" name="Plant Biotechnol. J.">
        <title>Genome sequencing of the Australian wild diploid species Gossypium australe highlights disease resistance and delayed gland morphogenesis.</title>
        <authorList>
            <person name="Cai Y."/>
            <person name="Cai X."/>
            <person name="Wang Q."/>
            <person name="Wang P."/>
            <person name="Zhang Y."/>
            <person name="Cai C."/>
            <person name="Xu Y."/>
            <person name="Wang K."/>
            <person name="Zhou Z."/>
            <person name="Wang C."/>
            <person name="Geng S."/>
            <person name="Li B."/>
            <person name="Dong Q."/>
            <person name="Hou Y."/>
            <person name="Wang H."/>
            <person name="Ai P."/>
            <person name="Liu Z."/>
            <person name="Yi F."/>
            <person name="Sun M."/>
            <person name="An G."/>
            <person name="Cheng J."/>
            <person name="Zhang Y."/>
            <person name="Shi Q."/>
            <person name="Xie Y."/>
            <person name="Shi X."/>
            <person name="Chang Y."/>
            <person name="Huang F."/>
            <person name="Chen Y."/>
            <person name="Hong S."/>
            <person name="Mi L."/>
            <person name="Sun Q."/>
            <person name="Zhang L."/>
            <person name="Zhou B."/>
            <person name="Peng R."/>
            <person name="Zhang X."/>
            <person name="Liu F."/>
        </authorList>
    </citation>
    <scope>NUCLEOTIDE SEQUENCE [LARGE SCALE GENOMIC DNA]</scope>
    <source>
        <strain evidence="9">cv. PA1801</strain>
    </source>
</reference>
<dbReference type="GO" id="GO:0003964">
    <property type="term" value="F:RNA-directed DNA polymerase activity"/>
    <property type="evidence" value="ECO:0007669"/>
    <property type="project" value="UniProtKB-KW"/>
</dbReference>
<dbReference type="OrthoDB" id="111931at2759"/>
<dbReference type="InterPro" id="IPR021109">
    <property type="entry name" value="Peptidase_aspartic_dom_sf"/>
</dbReference>
<feature type="domain" description="Reverse transcriptase RNase H-like" evidence="7">
    <location>
        <begin position="236"/>
        <end position="268"/>
    </location>
</feature>
<dbReference type="GO" id="GO:0004519">
    <property type="term" value="F:endonuclease activity"/>
    <property type="evidence" value="ECO:0007669"/>
    <property type="project" value="UniProtKB-KW"/>
</dbReference>
<keyword evidence="6" id="KW-0695">RNA-directed DNA polymerase</keyword>
<dbReference type="InterPro" id="IPR032567">
    <property type="entry name" value="RTL1-rel"/>
</dbReference>
<dbReference type="SUPFAM" id="SSF56672">
    <property type="entry name" value="DNA/RNA polymerases"/>
    <property type="match status" value="2"/>
</dbReference>
<evidence type="ECO:0000256" key="4">
    <source>
        <dbReference type="ARBA" id="ARBA00022759"/>
    </source>
</evidence>
<evidence type="ECO:0000256" key="5">
    <source>
        <dbReference type="ARBA" id="ARBA00022801"/>
    </source>
</evidence>
<dbReference type="Pfam" id="PF17917">
    <property type="entry name" value="RT_RNaseH"/>
    <property type="match status" value="1"/>
</dbReference>
<proteinExistence type="predicted"/>
<evidence type="ECO:0000256" key="6">
    <source>
        <dbReference type="ARBA" id="ARBA00022918"/>
    </source>
</evidence>
<keyword evidence="4" id="KW-0255">Endonuclease</keyword>
<evidence type="ECO:0000256" key="2">
    <source>
        <dbReference type="ARBA" id="ARBA00022695"/>
    </source>
</evidence>
<dbReference type="Pfam" id="PF08284">
    <property type="entry name" value="RVP_2"/>
    <property type="match status" value="1"/>
</dbReference>
<comment type="caution">
    <text evidence="8">The sequence shown here is derived from an EMBL/GenBank/DDBJ whole genome shotgun (WGS) entry which is preliminary data.</text>
</comment>
<evidence type="ECO:0000259" key="7">
    <source>
        <dbReference type="Pfam" id="PF17917"/>
    </source>
</evidence>
<dbReference type="GO" id="GO:0016787">
    <property type="term" value="F:hydrolase activity"/>
    <property type="evidence" value="ECO:0007669"/>
    <property type="project" value="UniProtKB-KW"/>
</dbReference>
<keyword evidence="5" id="KW-0378">Hydrolase</keyword>
<dbReference type="PANTHER" id="PTHR15503">
    <property type="entry name" value="LDOC1 RELATED"/>
    <property type="match status" value="1"/>
</dbReference>
<organism evidence="8 9">
    <name type="scientific">Gossypium australe</name>
    <dbReference type="NCBI Taxonomy" id="47621"/>
    <lineage>
        <taxon>Eukaryota</taxon>
        <taxon>Viridiplantae</taxon>
        <taxon>Streptophyta</taxon>
        <taxon>Embryophyta</taxon>
        <taxon>Tracheophyta</taxon>
        <taxon>Spermatophyta</taxon>
        <taxon>Magnoliopsida</taxon>
        <taxon>eudicotyledons</taxon>
        <taxon>Gunneridae</taxon>
        <taxon>Pentapetalae</taxon>
        <taxon>rosids</taxon>
        <taxon>malvids</taxon>
        <taxon>Malvales</taxon>
        <taxon>Malvaceae</taxon>
        <taxon>Malvoideae</taxon>
        <taxon>Gossypium</taxon>
    </lineage>
</organism>
<dbReference type="EMBL" id="SMMG02000003">
    <property type="protein sequence ID" value="KAA3480691.1"/>
    <property type="molecule type" value="Genomic_DNA"/>
</dbReference>
<accession>A0A5B6WFP9</accession>
<sequence length="305" mass="34844">MLSNTIARGRTLRNTGNVTSRKGATNDSVSLPVESTKFVIKVSNPLGQYVLIDKVCKDCPLMTRGYYFLTDLMLLPFNVFDVIFGMDWLTLHDAIVNCRRKTIELKCHNSEIIRIEIDDSSGLLIKYVRKGCEAYLAYVLDTKVSESKIESMLVVCEYPDVFPEKLPGLPPVKEVEFAIELVPGTSLISIAPYRIALTEFKELKTRLQELIDKGFARPSFLPWGASVLFVKKKDGSITLKPHEKNYPTHDLKLAAIVFTLKIWRHHLFDLNLRQRRWLKLLKDYELVIDYHPGKANVVEDALSKK</sequence>
<dbReference type="AlphaFoldDB" id="A0A5B6WFP9"/>
<keyword evidence="9" id="KW-1185">Reference proteome</keyword>
<evidence type="ECO:0000313" key="9">
    <source>
        <dbReference type="Proteomes" id="UP000325315"/>
    </source>
</evidence>
<evidence type="ECO:0000313" key="8">
    <source>
        <dbReference type="EMBL" id="KAA3480691.1"/>
    </source>
</evidence>
<dbReference type="PANTHER" id="PTHR15503:SF45">
    <property type="entry name" value="RNA-DIRECTED DNA POLYMERASE HOMOLOG"/>
    <property type="match status" value="1"/>
</dbReference>
<name>A0A5B6WFP9_9ROSI</name>
<evidence type="ECO:0000256" key="3">
    <source>
        <dbReference type="ARBA" id="ARBA00022722"/>
    </source>
</evidence>
<protein>
    <submittedName>
        <fullName evidence="8">RVP_2 domain-containing protein</fullName>
    </submittedName>
</protein>